<evidence type="ECO:0000256" key="1">
    <source>
        <dbReference type="SAM" id="Coils"/>
    </source>
</evidence>
<feature type="coiled-coil region" evidence="1">
    <location>
        <begin position="12"/>
        <end position="42"/>
    </location>
</feature>
<proteinExistence type="predicted"/>
<reference evidence="3 4" key="1">
    <citation type="submission" date="2020-05" db="EMBL/GenBank/DDBJ databases">
        <authorList>
            <person name="Mo P."/>
        </authorList>
    </citation>
    <scope>NUCLEOTIDE SEQUENCE [LARGE SCALE GENOMIC DNA]</scope>
    <source>
        <strain evidence="3 4">Gen01</strain>
    </source>
</reference>
<name>A0A6M6JJX6_9PSEU</name>
<sequence>MSRSMNFDVTANDNASREFLAMAAAAEKLEDRLKKLDRLTVEPTAQLNITPATRSAQQLQTRLDALKNVRATVETPGAAEARRDVTALVVEMRKLRNVRVRLDVDGTAKADVAALATALRTMSRDVKVKVELDDGTFLRDVTRLNEQVAALTGSTVRIDFDIQPPDIEARLASIAASLRTLRGTTTHKVQVDTGDAEGSVAEMTASLAGLARALAVPIAVPALISAAAGLGALGASAQDLVGAIGLIPGAGAAAGAALATLGLGMAHVADALGPTGTAAQVKKVNEALAALSPSAREVVGTLRGLGPAFSEMRLSVQEELFRDLTDVIEPLAKSYLPSLEFGLSGIAKEMNNSAASFAKWAMSEPVIADVNTILANTRTTMRELAPAGVNVAAALTDIATVGSEFLPELAAGATTATAKFREFVAEARKSGELERWISGGITSLQQLGNIAGNVGSVLGSFFAASIDSGFDLLGSVERLTGELSTLMSSVEGRTALVDTFRESGEAVRALLPGIRELSGAALSTIGSFAQTDGLERFTTLVSNLAIAVSPLVAQLGELAGGTLGALAGGAQIAVGALTPVIALVSGLVDGLGPVGPAVLAAVLAFKGLGLVAGPVAALGASMQVAAVSAAAFAGRMTGSAAIAAAAGTSTLALGSAVGALGRALPIVGVAAVGLGLALSSMSVSADDAVTALRSGGVAADNMRTALLEQQGVSQAGRSGFDDWANSVNTWVNSNVFGIASIESTNEAIGQQRTEMSSLQIAQEAATVAQNEYQEAVNETGSGSQRSRDAAYELATATDRVEAAQRAAEDATQSYSDRLRDQVSAVQSALGANVQLEDAIARVAEAEKAANDAAAEYGAGSNQAAEATREYVLAADQAAKAAQQVAEEFGGADAGSAAYGATLLNLAANAQGPARDALLSQLSMLSQTRLDYLSAGAAALGFATQVIELPDGKTVTIAIDPETGEIVDTQTLIDSMRDGEVEINLETQEALTDLESLVGVINGSGGSIRIDGNPQAAGVALQSVLTAISEGRETVEINGESMPAQQALDLVMAQIRASNAEVTIGGQNYPAARVLDDTLAAIRSGRDDVTIGGQSLPARSVLGVLLGDVGRASSTMTILARDGGVGAMKAALSRPSSSTHTITVVTRGGDYRTIGVGTQTRNHDGNVIPASSTWYAGGGTFPGRPFRAGTAQRFPPRHLRYTGDRTDKDEFYLPDNGVPRTMALGTEWARRRGMDLVPRNTMSTAGAGAPRGGVAALARVLDTRTGTGGGPVTVNQQEVVAAVRQLSAMMRAGYSPPDAVAGPIVAGLVRIERALGAGPSGAARAQASRSSAELLPGWS</sequence>
<gene>
    <name evidence="3" type="ORF">HOP40_13180</name>
</gene>
<organism evidence="3 4">
    <name type="scientific">Pseudonocardia broussonetiae</name>
    <dbReference type="NCBI Taxonomy" id="2736640"/>
    <lineage>
        <taxon>Bacteria</taxon>
        <taxon>Bacillati</taxon>
        <taxon>Actinomycetota</taxon>
        <taxon>Actinomycetes</taxon>
        <taxon>Pseudonocardiales</taxon>
        <taxon>Pseudonocardiaceae</taxon>
        <taxon>Pseudonocardia</taxon>
    </lineage>
</organism>
<accession>A0A6M6JJX6</accession>
<evidence type="ECO:0000313" key="4">
    <source>
        <dbReference type="Proteomes" id="UP000505377"/>
    </source>
</evidence>
<evidence type="ECO:0008006" key="5">
    <source>
        <dbReference type="Google" id="ProtNLM"/>
    </source>
</evidence>
<dbReference type="EMBL" id="CP053564">
    <property type="protein sequence ID" value="QJY46651.1"/>
    <property type="molecule type" value="Genomic_DNA"/>
</dbReference>
<dbReference type="Proteomes" id="UP000505377">
    <property type="component" value="Chromosome"/>
</dbReference>
<feature type="compositionally biased region" description="Low complexity" evidence="2">
    <location>
        <begin position="1318"/>
        <end position="1331"/>
    </location>
</feature>
<keyword evidence="4" id="KW-1185">Reference proteome</keyword>
<feature type="region of interest" description="Disordered" evidence="2">
    <location>
        <begin position="1318"/>
        <end position="1338"/>
    </location>
</feature>
<dbReference type="RefSeq" id="WP_172158219.1">
    <property type="nucleotide sequence ID" value="NZ_CP053564.1"/>
</dbReference>
<dbReference type="KEGG" id="pbro:HOP40_13180"/>
<evidence type="ECO:0000256" key="2">
    <source>
        <dbReference type="SAM" id="MobiDB-lite"/>
    </source>
</evidence>
<feature type="coiled-coil region" evidence="1">
    <location>
        <begin position="758"/>
        <end position="855"/>
    </location>
</feature>
<evidence type="ECO:0000313" key="3">
    <source>
        <dbReference type="EMBL" id="QJY46651.1"/>
    </source>
</evidence>
<keyword evidence="1" id="KW-0175">Coiled coil</keyword>
<protein>
    <recommendedName>
        <fullName evidence="5">Phage-related protein</fullName>
    </recommendedName>
</protein>